<comment type="caution">
    <text evidence="4">The sequence shown here is derived from an EMBL/GenBank/DDBJ whole genome shotgun (WGS) entry which is preliminary data.</text>
</comment>
<comment type="similarity">
    <text evidence="1">Belongs to the bacterial ribosomal protein bL32 family.</text>
</comment>
<sequence>MNRLVSLAWRWFGGPPFAPALVPIGPSILRPATSSDYGIEQIIQDMRILLGVPKMRKSKSRIQGRKFAWNRLLHPRPTIVCDTCGTIRAKDDTICRTCYEKVREKTSEIKMKMLSYNPFLGERQKKFPQFGDYAKEMKGKLPDEKEIAEKSNKKPSWIKETIKMAEDQKGQ</sequence>
<accession>A0A2A2M0R8</accession>
<dbReference type="GO" id="GO:0003735">
    <property type="term" value="F:structural constituent of ribosome"/>
    <property type="evidence" value="ECO:0007669"/>
    <property type="project" value="InterPro"/>
</dbReference>
<dbReference type="AlphaFoldDB" id="A0A2A2M0R8"/>
<evidence type="ECO:0008006" key="6">
    <source>
        <dbReference type="Google" id="ProtNLM"/>
    </source>
</evidence>
<proteinExistence type="inferred from homology"/>
<organism evidence="4 5">
    <name type="scientific">Diploscapter pachys</name>
    <dbReference type="NCBI Taxonomy" id="2018661"/>
    <lineage>
        <taxon>Eukaryota</taxon>
        <taxon>Metazoa</taxon>
        <taxon>Ecdysozoa</taxon>
        <taxon>Nematoda</taxon>
        <taxon>Chromadorea</taxon>
        <taxon>Rhabditida</taxon>
        <taxon>Rhabditina</taxon>
        <taxon>Rhabditomorpha</taxon>
        <taxon>Rhabditoidea</taxon>
        <taxon>Rhabditidae</taxon>
        <taxon>Diploscapter</taxon>
    </lineage>
</organism>
<keyword evidence="3" id="KW-0687">Ribonucleoprotein</keyword>
<dbReference type="InterPro" id="IPR002677">
    <property type="entry name" value="Ribosomal_bL32"/>
</dbReference>
<gene>
    <name evidence="4" type="ORF">WR25_18987</name>
</gene>
<reference evidence="4 5" key="1">
    <citation type="journal article" date="2017" name="Curr. Biol.">
        <title>Genome architecture and evolution of a unichromosomal asexual nematode.</title>
        <authorList>
            <person name="Fradin H."/>
            <person name="Zegar C."/>
            <person name="Gutwein M."/>
            <person name="Lucas J."/>
            <person name="Kovtun M."/>
            <person name="Corcoran D."/>
            <person name="Baugh L.R."/>
            <person name="Kiontke K."/>
            <person name="Gunsalus K."/>
            <person name="Fitch D.H."/>
            <person name="Piano F."/>
        </authorList>
    </citation>
    <scope>NUCLEOTIDE SEQUENCE [LARGE SCALE GENOMIC DNA]</scope>
    <source>
        <strain evidence="4">PF1309</strain>
    </source>
</reference>
<dbReference type="STRING" id="2018661.A0A2A2M0R8"/>
<keyword evidence="5" id="KW-1185">Reference proteome</keyword>
<evidence type="ECO:0000313" key="5">
    <source>
        <dbReference type="Proteomes" id="UP000218231"/>
    </source>
</evidence>
<dbReference type="Pfam" id="PF01783">
    <property type="entry name" value="Ribosomal_L32p"/>
    <property type="match status" value="1"/>
</dbReference>
<dbReference type="GO" id="GO:0015934">
    <property type="term" value="C:large ribosomal subunit"/>
    <property type="evidence" value="ECO:0007669"/>
    <property type="project" value="InterPro"/>
</dbReference>
<dbReference type="InterPro" id="IPR011332">
    <property type="entry name" value="Ribosomal_zn-bd"/>
</dbReference>
<dbReference type="EMBL" id="LIAE01006289">
    <property type="protein sequence ID" value="PAV91827.1"/>
    <property type="molecule type" value="Genomic_DNA"/>
</dbReference>
<dbReference type="Proteomes" id="UP000218231">
    <property type="component" value="Unassembled WGS sequence"/>
</dbReference>
<dbReference type="SUPFAM" id="SSF57829">
    <property type="entry name" value="Zn-binding ribosomal proteins"/>
    <property type="match status" value="1"/>
</dbReference>
<evidence type="ECO:0000313" key="4">
    <source>
        <dbReference type="EMBL" id="PAV91827.1"/>
    </source>
</evidence>
<protein>
    <recommendedName>
        <fullName evidence="6">39S ribosomal protein L32, mitochondrial</fullName>
    </recommendedName>
</protein>
<evidence type="ECO:0000256" key="2">
    <source>
        <dbReference type="ARBA" id="ARBA00022980"/>
    </source>
</evidence>
<name>A0A2A2M0R8_9BILA</name>
<evidence type="ECO:0000256" key="3">
    <source>
        <dbReference type="ARBA" id="ARBA00023274"/>
    </source>
</evidence>
<dbReference type="OrthoDB" id="2014905at2759"/>
<dbReference type="GO" id="GO:0006412">
    <property type="term" value="P:translation"/>
    <property type="evidence" value="ECO:0007669"/>
    <property type="project" value="InterPro"/>
</dbReference>
<keyword evidence="2" id="KW-0689">Ribosomal protein</keyword>
<evidence type="ECO:0000256" key="1">
    <source>
        <dbReference type="ARBA" id="ARBA00008560"/>
    </source>
</evidence>